<dbReference type="AlphaFoldDB" id="A0AAE1D9Y8"/>
<gene>
    <name evidence="1" type="ORF">RRG08_008160</name>
</gene>
<dbReference type="EMBL" id="JAWDGP010004625">
    <property type="protein sequence ID" value="KAK3762944.1"/>
    <property type="molecule type" value="Genomic_DNA"/>
</dbReference>
<organism evidence="1 2">
    <name type="scientific">Elysia crispata</name>
    <name type="common">lettuce slug</name>
    <dbReference type="NCBI Taxonomy" id="231223"/>
    <lineage>
        <taxon>Eukaryota</taxon>
        <taxon>Metazoa</taxon>
        <taxon>Spiralia</taxon>
        <taxon>Lophotrochozoa</taxon>
        <taxon>Mollusca</taxon>
        <taxon>Gastropoda</taxon>
        <taxon>Heterobranchia</taxon>
        <taxon>Euthyneura</taxon>
        <taxon>Panpulmonata</taxon>
        <taxon>Sacoglossa</taxon>
        <taxon>Placobranchoidea</taxon>
        <taxon>Plakobranchidae</taxon>
        <taxon>Elysia</taxon>
    </lineage>
</organism>
<evidence type="ECO:0000313" key="1">
    <source>
        <dbReference type="EMBL" id="KAK3762944.1"/>
    </source>
</evidence>
<proteinExistence type="predicted"/>
<reference evidence="1" key="1">
    <citation type="journal article" date="2023" name="G3 (Bethesda)">
        <title>A reference genome for the long-term kleptoplast-retaining sea slug Elysia crispata morphotype clarki.</title>
        <authorList>
            <person name="Eastman K.E."/>
            <person name="Pendleton A.L."/>
            <person name="Shaikh M.A."/>
            <person name="Suttiyut T."/>
            <person name="Ogas R."/>
            <person name="Tomko P."/>
            <person name="Gavelis G."/>
            <person name="Widhalm J.R."/>
            <person name="Wisecaver J.H."/>
        </authorList>
    </citation>
    <scope>NUCLEOTIDE SEQUENCE</scope>
    <source>
        <strain evidence="1">ECLA1</strain>
    </source>
</reference>
<evidence type="ECO:0000313" key="2">
    <source>
        <dbReference type="Proteomes" id="UP001283361"/>
    </source>
</evidence>
<sequence length="150" mass="16472">MFRPLSSAQVLESLQKTKEETSGRLGSNPHRQASDRVRCCFKQQFAKSKVIIFEALVCSLENTSRGLVETSKDGRTTHSIISLKYKARQKTPIKAQGTGPLITRCPFDRSGFTGIDTEPLGPPILATTHTDQCPQDLLITEARGLGVQLS</sequence>
<keyword evidence="2" id="KW-1185">Reference proteome</keyword>
<name>A0AAE1D9Y8_9GAST</name>
<comment type="caution">
    <text evidence="1">The sequence shown here is derived from an EMBL/GenBank/DDBJ whole genome shotgun (WGS) entry which is preliminary data.</text>
</comment>
<dbReference type="Proteomes" id="UP001283361">
    <property type="component" value="Unassembled WGS sequence"/>
</dbReference>
<accession>A0AAE1D9Y8</accession>
<protein>
    <submittedName>
        <fullName evidence="1">Uncharacterized protein</fullName>
    </submittedName>
</protein>